<protein>
    <submittedName>
        <fullName evidence="3">Uncharacterized protein</fullName>
    </submittedName>
</protein>
<sequence length="450" mass="52363">MERENSIRLSPRSKSSSHHSSPRALLSIDLQINPQGRIPSPIQAWNEIPKRASSSSKKPTKLLFVKPKTQVLKQPKKLTKSIFKFTNKNQLHPTVPTVSTVSTEPVGIVPNKNIELPSKMLAIYYVDLIYDIIRLLAIEIKGIVVDIGNETYIDPPIFNVDTVSKLKKLIDDIDNNRYIYTTSLAKSTKTKDMKALYLFVKYLIKKPRGKDSFIAHMTGIKRAQGYSENDIRDHYNYLNQFSGIYLQRIIDDQNYGLSSKVIKSMKNINHHDVENKLQSLNNMMVVFIDIINNILNDNVETRVTRFSGGYVFFANYRYNKDEEEYTPLIYNYIDAYNTNFQNIYDYFQNIFKYFKKINKRMEDRYEKEYKKVAVEYKKHPEYKKQSANTRLTTNAINMTLATNAAVSAVKKQLNNISNNVAIKNFENRLKEMKHRIGVTNDEIDNLYQRV</sequence>
<reference evidence="3" key="1">
    <citation type="journal article" date="2020" name="Nature">
        <title>Giant virus diversity and host interactions through global metagenomics.</title>
        <authorList>
            <person name="Schulz F."/>
            <person name="Roux S."/>
            <person name="Paez-Espino D."/>
            <person name="Jungbluth S."/>
            <person name="Walsh D.A."/>
            <person name="Denef V.J."/>
            <person name="McMahon K.D."/>
            <person name="Konstantinidis K.T."/>
            <person name="Eloe-Fadrosh E.A."/>
            <person name="Kyrpides N.C."/>
            <person name="Woyke T."/>
        </authorList>
    </citation>
    <scope>NUCLEOTIDE SEQUENCE</scope>
    <source>
        <strain evidence="3">GVMAG-M-3300027763-16</strain>
    </source>
</reference>
<keyword evidence="1" id="KW-0175">Coiled coil</keyword>
<feature type="coiled-coil region" evidence="1">
    <location>
        <begin position="422"/>
        <end position="449"/>
    </location>
</feature>
<dbReference type="AlphaFoldDB" id="A0A6C0L9Q6"/>
<feature type="region of interest" description="Disordered" evidence="2">
    <location>
        <begin position="1"/>
        <end position="22"/>
    </location>
</feature>
<dbReference type="EMBL" id="MN740451">
    <property type="protein sequence ID" value="QHU27157.1"/>
    <property type="molecule type" value="Genomic_DNA"/>
</dbReference>
<accession>A0A6C0L9Q6</accession>
<proteinExistence type="predicted"/>
<evidence type="ECO:0000256" key="2">
    <source>
        <dbReference type="SAM" id="MobiDB-lite"/>
    </source>
</evidence>
<organism evidence="3">
    <name type="scientific">viral metagenome</name>
    <dbReference type="NCBI Taxonomy" id="1070528"/>
    <lineage>
        <taxon>unclassified sequences</taxon>
        <taxon>metagenomes</taxon>
        <taxon>organismal metagenomes</taxon>
    </lineage>
</organism>
<evidence type="ECO:0000313" key="3">
    <source>
        <dbReference type="EMBL" id="QHU27157.1"/>
    </source>
</evidence>
<name>A0A6C0L9Q6_9ZZZZ</name>
<evidence type="ECO:0000256" key="1">
    <source>
        <dbReference type="SAM" id="Coils"/>
    </source>
</evidence>